<protein>
    <submittedName>
        <fullName evidence="2">Uncharacterized protein</fullName>
    </submittedName>
</protein>
<reference evidence="2 3" key="1">
    <citation type="submission" date="2024-04" db="EMBL/GenBank/DDBJ databases">
        <title>Phyllosticta paracitricarpa is synonymous to the EU quarantine fungus P. citricarpa based on phylogenomic analyses.</title>
        <authorList>
            <consortium name="Lawrence Berkeley National Laboratory"/>
            <person name="Van Ingen-Buijs V.A."/>
            <person name="Van Westerhoven A.C."/>
            <person name="Haridas S."/>
            <person name="Skiadas P."/>
            <person name="Martin F."/>
            <person name="Groenewald J.Z."/>
            <person name="Crous P.W."/>
            <person name="Seidl M.F."/>
        </authorList>
    </citation>
    <scope>NUCLEOTIDE SEQUENCE [LARGE SCALE GENOMIC DNA]</scope>
    <source>
        <strain evidence="2 3">CBS 123374</strain>
    </source>
</reference>
<sequence>MPACRHLPQAAFHRVPASEGARAIHRATCVFPSRRVSHLQPPTTPTPRHTLHKRPPTMAPSTSSGQVGNVEDNLSQLEANGIDITSFFDDEVKPRQPLDPHTPDILLREGEPDTPTLEPREYHEKVLSKVLPLVEKAGGSVKVAKAALTLAIEKRKTGSGKASKIKQVLPRDLKIAMGFLGRKSPTDESRKRAADSSSASDTRPTKKVAAHDNSLSAPTSKQAHGGDANKESNVITAAENVPHYLSNLIKRASDLKKTAPPAHDLSGIFNSCQTDDELFMLLIRFQTAVQNYKEDHDPDDLLSALFCPDDLQTALCKLDHAEVHWKFKRISTLAAAAYEKFKNETGMVLSQQMRDSFEVPLPCCNGDDFTDTHMDVDGHAGDPQADHGAGEHSSAKAQTLIRNRANTRPRPSLTVPWNSRAREA</sequence>
<gene>
    <name evidence="2" type="ORF">HDK90DRAFT_465387</name>
</gene>
<feature type="region of interest" description="Disordered" evidence="1">
    <location>
        <begin position="374"/>
        <end position="424"/>
    </location>
</feature>
<accession>A0ABR1YUF8</accession>
<dbReference type="EMBL" id="JBBWRZ010000004">
    <property type="protein sequence ID" value="KAK8238600.1"/>
    <property type="molecule type" value="Genomic_DNA"/>
</dbReference>
<name>A0ABR1YUF8_9PEZI</name>
<feature type="region of interest" description="Disordered" evidence="1">
    <location>
        <begin position="36"/>
        <end position="69"/>
    </location>
</feature>
<feature type="region of interest" description="Disordered" evidence="1">
    <location>
        <begin position="179"/>
        <end position="229"/>
    </location>
</feature>
<feature type="compositionally biased region" description="Basic and acidic residues" evidence="1">
    <location>
        <begin position="374"/>
        <end position="394"/>
    </location>
</feature>
<feature type="compositionally biased region" description="Polar residues" evidence="1">
    <location>
        <begin position="59"/>
        <end position="69"/>
    </location>
</feature>
<feature type="compositionally biased region" description="Basic and acidic residues" evidence="1">
    <location>
        <begin position="184"/>
        <end position="194"/>
    </location>
</feature>
<feature type="region of interest" description="Disordered" evidence="1">
    <location>
        <begin position="91"/>
        <end position="117"/>
    </location>
</feature>
<feature type="compositionally biased region" description="Polar residues" evidence="1">
    <location>
        <begin position="395"/>
        <end position="406"/>
    </location>
</feature>
<organism evidence="2 3">
    <name type="scientific">Phyllosticta capitalensis</name>
    <dbReference type="NCBI Taxonomy" id="121624"/>
    <lineage>
        <taxon>Eukaryota</taxon>
        <taxon>Fungi</taxon>
        <taxon>Dikarya</taxon>
        <taxon>Ascomycota</taxon>
        <taxon>Pezizomycotina</taxon>
        <taxon>Dothideomycetes</taxon>
        <taxon>Dothideomycetes incertae sedis</taxon>
        <taxon>Botryosphaeriales</taxon>
        <taxon>Phyllostictaceae</taxon>
        <taxon>Phyllosticta</taxon>
    </lineage>
</organism>
<keyword evidence="3" id="KW-1185">Reference proteome</keyword>
<evidence type="ECO:0000313" key="3">
    <source>
        <dbReference type="Proteomes" id="UP001492380"/>
    </source>
</evidence>
<feature type="compositionally biased region" description="Polar residues" evidence="1">
    <location>
        <begin position="213"/>
        <end position="222"/>
    </location>
</feature>
<evidence type="ECO:0000313" key="2">
    <source>
        <dbReference type="EMBL" id="KAK8238600.1"/>
    </source>
</evidence>
<proteinExistence type="predicted"/>
<feature type="compositionally biased region" description="Basic and acidic residues" evidence="1">
    <location>
        <begin position="91"/>
        <end position="111"/>
    </location>
</feature>
<comment type="caution">
    <text evidence="2">The sequence shown here is derived from an EMBL/GenBank/DDBJ whole genome shotgun (WGS) entry which is preliminary data.</text>
</comment>
<evidence type="ECO:0000256" key="1">
    <source>
        <dbReference type="SAM" id="MobiDB-lite"/>
    </source>
</evidence>
<dbReference type="Proteomes" id="UP001492380">
    <property type="component" value="Unassembled WGS sequence"/>
</dbReference>